<feature type="region of interest" description="Disordered" evidence="1">
    <location>
        <begin position="34"/>
        <end position="54"/>
    </location>
</feature>
<proteinExistence type="predicted"/>
<evidence type="ECO:0000256" key="1">
    <source>
        <dbReference type="SAM" id="MobiDB-lite"/>
    </source>
</evidence>
<comment type="caution">
    <text evidence="3">The sequence shown here is derived from an EMBL/GenBank/DDBJ whole genome shotgun (WGS) entry which is preliminary data.</text>
</comment>
<keyword evidence="4" id="KW-1185">Reference proteome</keyword>
<dbReference type="Pfam" id="PF05545">
    <property type="entry name" value="FixQ"/>
    <property type="match status" value="1"/>
</dbReference>
<gene>
    <name evidence="3" type="ORF">GGR43_002438</name>
</gene>
<accession>A0A7W6FQA4</accession>
<keyword evidence="2" id="KW-0472">Membrane</keyword>
<feature type="compositionally biased region" description="Basic and acidic residues" evidence="1">
    <location>
        <begin position="45"/>
        <end position="54"/>
    </location>
</feature>
<protein>
    <submittedName>
        <fullName evidence="3">Cytochrome c oxidase cbb3-type subunit 4</fullName>
    </submittedName>
</protein>
<dbReference type="Proteomes" id="UP000571950">
    <property type="component" value="Unassembled WGS sequence"/>
</dbReference>
<dbReference type="InterPro" id="IPR008621">
    <property type="entry name" value="Cbb3-typ_cyt_oxidase_comp"/>
</dbReference>
<dbReference type="CDD" id="cd01324">
    <property type="entry name" value="cbb3_Oxidase_CcoQ"/>
    <property type="match status" value="1"/>
</dbReference>
<reference evidence="3 4" key="1">
    <citation type="submission" date="2020-08" db="EMBL/GenBank/DDBJ databases">
        <title>Genomic Encyclopedia of Type Strains, Phase IV (KMG-IV): sequencing the most valuable type-strain genomes for metagenomic binning, comparative biology and taxonomic classification.</title>
        <authorList>
            <person name="Goeker M."/>
        </authorList>
    </citation>
    <scope>NUCLEOTIDE SEQUENCE [LARGE SCALE GENOMIC DNA]</scope>
    <source>
        <strain evidence="3 4">DSM 26189</strain>
    </source>
</reference>
<dbReference type="AlphaFoldDB" id="A0A7W6FQA4"/>
<name>A0A7W6FQA4_9SPHN</name>
<keyword evidence="2" id="KW-1133">Transmembrane helix</keyword>
<dbReference type="EMBL" id="JACIDT010000008">
    <property type="protein sequence ID" value="MBB3926715.1"/>
    <property type="molecule type" value="Genomic_DNA"/>
</dbReference>
<dbReference type="RefSeq" id="WP_188072228.1">
    <property type="nucleotide sequence ID" value="NZ_BSPS01000114.1"/>
</dbReference>
<keyword evidence="2" id="KW-0812">Transmembrane</keyword>
<sequence>MNYDAIRHAADSWGLVFLTLTFLTAVWFALRPSARKPQQEAKMIPLRDEEPHHD</sequence>
<evidence type="ECO:0000256" key="2">
    <source>
        <dbReference type="SAM" id="Phobius"/>
    </source>
</evidence>
<evidence type="ECO:0000313" key="4">
    <source>
        <dbReference type="Proteomes" id="UP000571950"/>
    </source>
</evidence>
<evidence type="ECO:0000313" key="3">
    <source>
        <dbReference type="EMBL" id="MBB3926715.1"/>
    </source>
</evidence>
<organism evidence="3 4">
    <name type="scientific">Sphingobium jiangsuense</name>
    <dbReference type="NCBI Taxonomy" id="870476"/>
    <lineage>
        <taxon>Bacteria</taxon>
        <taxon>Pseudomonadati</taxon>
        <taxon>Pseudomonadota</taxon>
        <taxon>Alphaproteobacteria</taxon>
        <taxon>Sphingomonadales</taxon>
        <taxon>Sphingomonadaceae</taxon>
        <taxon>Sphingobium</taxon>
    </lineage>
</organism>
<feature type="transmembrane region" description="Helical" evidence="2">
    <location>
        <begin position="12"/>
        <end position="30"/>
    </location>
</feature>